<dbReference type="EMBL" id="JACHGY010000001">
    <property type="protein sequence ID" value="MBB6429632.1"/>
    <property type="molecule type" value="Genomic_DNA"/>
</dbReference>
<protein>
    <recommendedName>
        <fullName evidence="7">Formamidopyrimidine-DNA glycosylase</fullName>
        <ecNumber evidence="5">3.2.2.23</ecNumber>
        <ecNumber evidence="6">4.2.99.18</ecNumber>
    </recommendedName>
    <alternativeName>
        <fullName evidence="18">DNA-(apurinic or apyrimidinic site) lyase MutM</fullName>
    </alternativeName>
</protein>
<keyword evidence="15 23" id="KW-0456">Lyase</keyword>
<comment type="cofactor">
    <cofactor evidence="2">
        <name>Zn(2+)</name>
        <dbReference type="ChEBI" id="CHEBI:29105"/>
    </cofactor>
</comment>
<comment type="subunit">
    <text evidence="4">Monomer.</text>
</comment>
<dbReference type="InterPro" id="IPR015886">
    <property type="entry name" value="H2TH_FPG"/>
</dbReference>
<dbReference type="Gene3D" id="3.20.190.10">
    <property type="entry name" value="MutM-like, N-terminal"/>
    <property type="match status" value="1"/>
</dbReference>
<evidence type="ECO:0000256" key="11">
    <source>
        <dbReference type="ARBA" id="ARBA00022801"/>
    </source>
</evidence>
<dbReference type="Gene3D" id="1.10.8.50">
    <property type="match status" value="1"/>
</dbReference>
<evidence type="ECO:0000256" key="17">
    <source>
        <dbReference type="ARBA" id="ARBA00023295"/>
    </source>
</evidence>
<keyword evidence="8" id="KW-0479">Metal-binding</keyword>
<evidence type="ECO:0000256" key="13">
    <source>
        <dbReference type="ARBA" id="ARBA00023125"/>
    </source>
</evidence>
<feature type="domain" description="Formamidopyrimidine-DNA glycosylase catalytic" evidence="22">
    <location>
        <begin position="2"/>
        <end position="120"/>
    </location>
</feature>
<evidence type="ECO:0000256" key="15">
    <source>
        <dbReference type="ARBA" id="ARBA00023239"/>
    </source>
</evidence>
<dbReference type="PANTHER" id="PTHR22993">
    <property type="entry name" value="FORMAMIDOPYRIMIDINE-DNA GLYCOSYLASE"/>
    <property type="match status" value="1"/>
</dbReference>
<dbReference type="CDD" id="cd08966">
    <property type="entry name" value="EcFpg-like_N"/>
    <property type="match status" value="1"/>
</dbReference>
<dbReference type="GO" id="GO:0140078">
    <property type="term" value="F:class I DNA-(apurinic or apyrimidinic site) endonuclease activity"/>
    <property type="evidence" value="ECO:0007669"/>
    <property type="project" value="UniProtKB-EC"/>
</dbReference>
<dbReference type="GO" id="GO:0008270">
    <property type="term" value="F:zinc ion binding"/>
    <property type="evidence" value="ECO:0007669"/>
    <property type="project" value="UniProtKB-KW"/>
</dbReference>
<evidence type="ECO:0000256" key="1">
    <source>
        <dbReference type="ARBA" id="ARBA00001668"/>
    </source>
</evidence>
<dbReference type="GO" id="GO:0006284">
    <property type="term" value="P:base-excision repair"/>
    <property type="evidence" value="ECO:0007669"/>
    <property type="project" value="InterPro"/>
</dbReference>
<evidence type="ECO:0000256" key="18">
    <source>
        <dbReference type="ARBA" id="ARBA00030638"/>
    </source>
</evidence>
<dbReference type="PROSITE" id="PS51068">
    <property type="entry name" value="FPG_CAT"/>
    <property type="match status" value="1"/>
</dbReference>
<dbReference type="PANTHER" id="PTHR22993:SF9">
    <property type="entry name" value="FORMAMIDOPYRIMIDINE-DNA GLYCOSYLASE"/>
    <property type="match status" value="1"/>
</dbReference>
<evidence type="ECO:0000256" key="6">
    <source>
        <dbReference type="ARBA" id="ARBA00012720"/>
    </source>
</evidence>
<dbReference type="InterPro" id="IPR012319">
    <property type="entry name" value="FPG_cat"/>
</dbReference>
<name>A0A7X0LK77_9BACT</name>
<keyword evidence="9" id="KW-0227">DNA damage</keyword>
<comment type="catalytic activity">
    <reaction evidence="19">
        <text>2'-deoxyribonucleotide-(2'-deoxyribose 5'-phosphate)-2'-deoxyribonucleotide-DNA = a 3'-end 2'-deoxyribonucleotide-(2,3-dehydro-2,3-deoxyribose 5'-phosphate)-DNA + a 5'-end 5'-phospho-2'-deoxyribonucleoside-DNA + H(+)</text>
        <dbReference type="Rhea" id="RHEA:66592"/>
        <dbReference type="Rhea" id="RHEA-COMP:13180"/>
        <dbReference type="Rhea" id="RHEA-COMP:16897"/>
        <dbReference type="Rhea" id="RHEA-COMP:17067"/>
        <dbReference type="ChEBI" id="CHEBI:15378"/>
        <dbReference type="ChEBI" id="CHEBI:136412"/>
        <dbReference type="ChEBI" id="CHEBI:157695"/>
        <dbReference type="ChEBI" id="CHEBI:167181"/>
        <dbReference type="EC" id="4.2.99.18"/>
    </reaction>
</comment>
<evidence type="ECO:0000259" key="22">
    <source>
        <dbReference type="PROSITE" id="PS51068"/>
    </source>
</evidence>
<evidence type="ECO:0000256" key="8">
    <source>
        <dbReference type="ARBA" id="ARBA00022723"/>
    </source>
</evidence>
<gene>
    <name evidence="23" type="ORF">HNQ40_001438</name>
</gene>
<dbReference type="GO" id="GO:0034039">
    <property type="term" value="F:8-oxo-7,8-dihydroguanine DNA N-glycosylase activity"/>
    <property type="evidence" value="ECO:0007669"/>
    <property type="project" value="TreeGrafter"/>
</dbReference>
<evidence type="ECO:0000259" key="21">
    <source>
        <dbReference type="PROSITE" id="PS51066"/>
    </source>
</evidence>
<keyword evidence="17 23" id="KW-0326">Glycosidase</keyword>
<evidence type="ECO:0000313" key="23">
    <source>
        <dbReference type="EMBL" id="MBB6429632.1"/>
    </source>
</evidence>
<dbReference type="GO" id="GO:0003684">
    <property type="term" value="F:damaged DNA binding"/>
    <property type="evidence" value="ECO:0007669"/>
    <property type="project" value="InterPro"/>
</dbReference>
<keyword evidence="12" id="KW-0862">Zinc</keyword>
<dbReference type="Proteomes" id="UP000541810">
    <property type="component" value="Unassembled WGS sequence"/>
</dbReference>
<evidence type="ECO:0000256" key="19">
    <source>
        <dbReference type="ARBA" id="ARBA00044632"/>
    </source>
</evidence>
<evidence type="ECO:0000256" key="20">
    <source>
        <dbReference type="PROSITE-ProRule" id="PRU00391"/>
    </source>
</evidence>
<evidence type="ECO:0000256" key="7">
    <source>
        <dbReference type="ARBA" id="ARBA00016240"/>
    </source>
</evidence>
<dbReference type="SMART" id="SM00898">
    <property type="entry name" value="Fapy_DNA_glyco"/>
    <property type="match status" value="1"/>
</dbReference>
<comment type="catalytic activity">
    <reaction evidence="1">
        <text>Hydrolysis of DNA containing ring-opened 7-methylguanine residues, releasing 2,6-diamino-4-hydroxy-5-(N-methyl)formamidopyrimidine.</text>
        <dbReference type="EC" id="3.2.2.23"/>
    </reaction>
</comment>
<evidence type="ECO:0000256" key="12">
    <source>
        <dbReference type="ARBA" id="ARBA00022833"/>
    </source>
</evidence>
<keyword evidence="16" id="KW-0511">Multifunctional enzyme</keyword>
<dbReference type="PROSITE" id="PS51066">
    <property type="entry name" value="ZF_FPG_2"/>
    <property type="match status" value="1"/>
</dbReference>
<dbReference type="NCBIfam" id="NF002211">
    <property type="entry name" value="PRK01103.1"/>
    <property type="match status" value="1"/>
</dbReference>
<keyword evidence="13" id="KW-0238">DNA-binding</keyword>
<keyword evidence="14" id="KW-0234">DNA repair</keyword>
<evidence type="ECO:0000256" key="3">
    <source>
        <dbReference type="ARBA" id="ARBA00009409"/>
    </source>
</evidence>
<evidence type="ECO:0000256" key="4">
    <source>
        <dbReference type="ARBA" id="ARBA00011245"/>
    </source>
</evidence>
<evidence type="ECO:0000256" key="2">
    <source>
        <dbReference type="ARBA" id="ARBA00001947"/>
    </source>
</evidence>
<dbReference type="FunFam" id="1.10.8.50:FF:000003">
    <property type="entry name" value="Formamidopyrimidine-DNA glycosylase"/>
    <property type="match status" value="1"/>
</dbReference>
<accession>A0A7X0LK77</accession>
<comment type="similarity">
    <text evidence="3">Belongs to the FPG family.</text>
</comment>
<keyword evidence="24" id="KW-1185">Reference proteome</keyword>
<dbReference type="Pfam" id="PF06831">
    <property type="entry name" value="H2TH"/>
    <property type="match status" value="1"/>
</dbReference>
<keyword evidence="10 20" id="KW-0863">Zinc-finger</keyword>
<dbReference type="AlphaFoldDB" id="A0A7X0LK77"/>
<dbReference type="SMART" id="SM01232">
    <property type="entry name" value="H2TH"/>
    <property type="match status" value="1"/>
</dbReference>
<evidence type="ECO:0000313" key="24">
    <source>
        <dbReference type="Proteomes" id="UP000541810"/>
    </source>
</evidence>
<dbReference type="InterPro" id="IPR000214">
    <property type="entry name" value="Znf_DNA_glyclase/AP_lyase"/>
</dbReference>
<dbReference type="SUPFAM" id="SSF81624">
    <property type="entry name" value="N-terminal domain of MutM-like DNA repair proteins"/>
    <property type="match status" value="1"/>
</dbReference>
<dbReference type="SUPFAM" id="SSF57716">
    <property type="entry name" value="Glucocorticoid receptor-like (DNA-binding domain)"/>
    <property type="match status" value="1"/>
</dbReference>
<evidence type="ECO:0000256" key="14">
    <source>
        <dbReference type="ARBA" id="ARBA00023204"/>
    </source>
</evidence>
<dbReference type="Pfam" id="PF06827">
    <property type="entry name" value="zf-FPG_IleRS"/>
    <property type="match status" value="1"/>
</dbReference>
<dbReference type="EC" id="4.2.99.18" evidence="6"/>
<dbReference type="RefSeq" id="WP_184677204.1">
    <property type="nucleotide sequence ID" value="NZ_JACHGY010000001.1"/>
</dbReference>
<comment type="caution">
    <text evidence="23">The sequence shown here is derived from an EMBL/GenBank/DDBJ whole genome shotgun (WGS) entry which is preliminary data.</text>
</comment>
<evidence type="ECO:0000256" key="9">
    <source>
        <dbReference type="ARBA" id="ARBA00022763"/>
    </source>
</evidence>
<keyword evidence="11 23" id="KW-0378">Hydrolase</keyword>
<dbReference type="NCBIfam" id="TIGR00577">
    <property type="entry name" value="fpg"/>
    <property type="match status" value="1"/>
</dbReference>
<reference evidence="23 24" key="1">
    <citation type="submission" date="2020-08" db="EMBL/GenBank/DDBJ databases">
        <title>Genomic Encyclopedia of Type Strains, Phase IV (KMG-IV): sequencing the most valuable type-strain genomes for metagenomic binning, comparative biology and taxonomic classification.</title>
        <authorList>
            <person name="Goeker M."/>
        </authorList>
    </citation>
    <scope>NUCLEOTIDE SEQUENCE [LARGE SCALE GENOMIC DNA]</scope>
    <source>
        <strain evidence="23 24">DSM 103725</strain>
    </source>
</reference>
<evidence type="ECO:0000256" key="16">
    <source>
        <dbReference type="ARBA" id="ARBA00023268"/>
    </source>
</evidence>
<evidence type="ECO:0000256" key="10">
    <source>
        <dbReference type="ARBA" id="ARBA00022771"/>
    </source>
</evidence>
<dbReference type="SUPFAM" id="SSF46946">
    <property type="entry name" value="S13-like H2TH domain"/>
    <property type="match status" value="1"/>
</dbReference>
<organism evidence="23 24">
    <name type="scientific">Algisphaera agarilytica</name>
    <dbReference type="NCBI Taxonomy" id="1385975"/>
    <lineage>
        <taxon>Bacteria</taxon>
        <taxon>Pseudomonadati</taxon>
        <taxon>Planctomycetota</taxon>
        <taxon>Phycisphaerae</taxon>
        <taxon>Phycisphaerales</taxon>
        <taxon>Phycisphaeraceae</taxon>
        <taxon>Algisphaera</taxon>
    </lineage>
</organism>
<sequence>MPELPEVETVRRTLEAAVRGKRIASVRVHRADVVRGSDALLVGERIDRVVRKGKQLAMVSDGGQKKNTACRCACVHLGMSGSLRVVHRSDSDAPRDPHVHVVWELPDGTQVRFRDPRRFGGVWGLADEAELLDTRWNKLGPDALVITPGQLHAGLSRTKRALKAALLDQHLVAGLGNIYVDELLFATRLHPLKPACGITKPESQRLIRAMRRILNRATQAGGSTLRDYVDATGRSGGFQMQHKAYGRGGEPCRGCGEPLDTMVVAGRTTTACNHCQLGSIVSRER</sequence>
<dbReference type="InterPro" id="IPR020629">
    <property type="entry name" value="FPG_Glyclase"/>
</dbReference>
<dbReference type="InterPro" id="IPR035937">
    <property type="entry name" value="FPG_N"/>
</dbReference>
<dbReference type="EC" id="3.2.2.23" evidence="5"/>
<feature type="domain" description="FPG-type" evidence="21">
    <location>
        <begin position="243"/>
        <end position="277"/>
    </location>
</feature>
<proteinExistence type="inferred from homology"/>
<dbReference type="InterPro" id="IPR010979">
    <property type="entry name" value="Ribosomal_uS13-like_H2TH"/>
</dbReference>
<evidence type="ECO:0000256" key="5">
    <source>
        <dbReference type="ARBA" id="ARBA00012024"/>
    </source>
</evidence>
<dbReference type="Pfam" id="PF01149">
    <property type="entry name" value="Fapy_DNA_glyco"/>
    <property type="match status" value="1"/>
</dbReference>
<dbReference type="InterPro" id="IPR010663">
    <property type="entry name" value="Znf_FPG/IleRS"/>
</dbReference>